<dbReference type="EMBL" id="CP071793">
    <property type="protein sequence ID" value="QTD49905.1"/>
    <property type="molecule type" value="Genomic_DNA"/>
</dbReference>
<dbReference type="SUPFAM" id="SSF69318">
    <property type="entry name" value="Integrin alpha N-terminal domain"/>
    <property type="match status" value="1"/>
</dbReference>
<reference evidence="2" key="1">
    <citation type="submission" date="2021-03" db="EMBL/GenBank/DDBJ databases">
        <title>Acanthopleuribacteraceae sp. M133.</title>
        <authorList>
            <person name="Wang G."/>
        </authorList>
    </citation>
    <scope>NUCLEOTIDE SEQUENCE</scope>
    <source>
        <strain evidence="2">M133</strain>
    </source>
</reference>
<dbReference type="RefSeq" id="WP_237379536.1">
    <property type="nucleotide sequence ID" value="NZ_CP071793.1"/>
</dbReference>
<name>A0A8A4TTP2_SULCO</name>
<dbReference type="AlphaFoldDB" id="A0A8A4TTP2"/>
<gene>
    <name evidence="2" type="ORF">J3U87_30355</name>
</gene>
<evidence type="ECO:0000313" key="2">
    <source>
        <dbReference type="EMBL" id="QTD49905.1"/>
    </source>
</evidence>
<keyword evidence="3" id="KW-1185">Reference proteome</keyword>
<organism evidence="2 3">
    <name type="scientific">Sulfidibacter corallicola</name>
    <dbReference type="NCBI Taxonomy" id="2818388"/>
    <lineage>
        <taxon>Bacteria</taxon>
        <taxon>Pseudomonadati</taxon>
        <taxon>Acidobacteriota</taxon>
        <taxon>Holophagae</taxon>
        <taxon>Acanthopleuribacterales</taxon>
        <taxon>Acanthopleuribacteraceae</taxon>
        <taxon>Sulfidibacter</taxon>
    </lineage>
</organism>
<evidence type="ECO:0000313" key="3">
    <source>
        <dbReference type="Proteomes" id="UP000663929"/>
    </source>
</evidence>
<dbReference type="InterPro" id="IPR028994">
    <property type="entry name" value="Integrin_alpha_N"/>
</dbReference>
<accession>A0A8A4TTP2</accession>
<sequence>MSTSRFPTPSAALLPALFVLALAPLQAATLELKGLPLQMEWSDLDGDGQLDLVALMIETRVEGTFDTTFEAGGLRGFYQDHTIKEKYLATYRNTGQGFEKVDHMPLEKMAVLGFALEPHPRPRLALWTLPDLIYHDWQDATWKPINRHATPGFLYQQPISGQQFPFWQSTAQGPLWVVPDLTGIHFLDPDRQFSHSFWDYPQIDTPRDEGMSDNHRFSLPLPYFMDVDGDGRQEMVYQESKTLSALRLDDRNTVYEGMGEGLLADFTGDGLADLMVIADETDVDGPKDLKKVKSQVHVFPATAPLQFADTPRTDQWLPGFVINNDSDFMMPDPYLDVDNDGLLDLAGISIKFSLWQVAKVATLGRMSLKFLLFLSRQDEHGKFHTIPGSPFEMSWKINLRKLKLPEFAQMTGDFDGNGWRDILIVKNKRLEITPLSKAGFEYKKTWKHSLPRTFHDPDQVFGKDLNNNGQDAFVVIKLEKNRTHLGVWEVQP</sequence>
<feature type="chain" id="PRO_5035172333" description="VCBS repeat-containing protein" evidence="1">
    <location>
        <begin position="28"/>
        <end position="492"/>
    </location>
</feature>
<feature type="signal peptide" evidence="1">
    <location>
        <begin position="1"/>
        <end position="27"/>
    </location>
</feature>
<protein>
    <recommendedName>
        <fullName evidence="4">VCBS repeat-containing protein</fullName>
    </recommendedName>
</protein>
<dbReference type="KEGG" id="scor:J3U87_30355"/>
<dbReference type="Proteomes" id="UP000663929">
    <property type="component" value="Chromosome"/>
</dbReference>
<proteinExistence type="predicted"/>
<keyword evidence="1" id="KW-0732">Signal</keyword>
<evidence type="ECO:0000256" key="1">
    <source>
        <dbReference type="SAM" id="SignalP"/>
    </source>
</evidence>
<evidence type="ECO:0008006" key="4">
    <source>
        <dbReference type="Google" id="ProtNLM"/>
    </source>
</evidence>
<dbReference type="Gene3D" id="2.130.10.130">
    <property type="entry name" value="Integrin alpha, N-terminal"/>
    <property type="match status" value="1"/>
</dbReference>